<proteinExistence type="predicted"/>
<dbReference type="AlphaFoldDB" id="A0A2M7TZP7"/>
<evidence type="ECO:0000313" key="2">
    <source>
        <dbReference type="Proteomes" id="UP000228503"/>
    </source>
</evidence>
<gene>
    <name evidence="1" type="ORF">COY16_02385</name>
</gene>
<organism evidence="1 2">
    <name type="scientific">Candidatus Roizmanbacteria bacterium CG_4_10_14_0_2_um_filter_39_13</name>
    <dbReference type="NCBI Taxonomy" id="1974825"/>
    <lineage>
        <taxon>Bacteria</taxon>
        <taxon>Candidatus Roizmaniibacteriota</taxon>
    </lineage>
</organism>
<evidence type="ECO:0000313" key="1">
    <source>
        <dbReference type="EMBL" id="PIZ63296.1"/>
    </source>
</evidence>
<dbReference type="Proteomes" id="UP000228503">
    <property type="component" value="Unassembled WGS sequence"/>
</dbReference>
<dbReference type="EMBL" id="PFOB01000027">
    <property type="protein sequence ID" value="PIZ63296.1"/>
    <property type="molecule type" value="Genomic_DNA"/>
</dbReference>
<reference evidence="2" key="1">
    <citation type="submission" date="2017-09" db="EMBL/GenBank/DDBJ databases">
        <title>Depth-based differentiation of microbial function through sediment-hosted aquifers and enrichment of novel symbionts in the deep terrestrial subsurface.</title>
        <authorList>
            <person name="Probst A.J."/>
            <person name="Ladd B."/>
            <person name="Jarett J.K."/>
            <person name="Geller-Mcgrath D.E."/>
            <person name="Sieber C.M.K."/>
            <person name="Emerson J.B."/>
            <person name="Anantharaman K."/>
            <person name="Thomas B.C."/>
            <person name="Malmstrom R."/>
            <person name="Stieglmeier M."/>
            <person name="Klingl A."/>
            <person name="Woyke T."/>
            <person name="Ryan C.M."/>
            <person name="Banfield J.F."/>
        </authorList>
    </citation>
    <scope>NUCLEOTIDE SEQUENCE [LARGE SCALE GENOMIC DNA]</scope>
</reference>
<accession>A0A2M7TZP7</accession>
<protein>
    <submittedName>
        <fullName evidence="1">Uncharacterized protein</fullName>
    </submittedName>
</protein>
<sequence length="155" mass="17921">MTTQNLLERNPFMGIRVSDHKPYHRPTLDDIRAELNAFRAAEYWIPRKPEIEEELKRYKLSLAERGATIADDIRAEAGGQSVVLIPNKFPYDIPGSEQFLLWILHDDSWVEADSVLAMFLQERGVRHEDVVCYENNSAYQTEPGITHFHVMIPVL</sequence>
<name>A0A2M7TZP7_9BACT</name>
<comment type="caution">
    <text evidence="1">The sequence shown here is derived from an EMBL/GenBank/DDBJ whole genome shotgun (WGS) entry which is preliminary data.</text>
</comment>